<reference evidence="2" key="1">
    <citation type="journal article" date="2019" name="MBio">
        <title>Virus Genomes from Deep Sea Sediments Expand the Ocean Megavirome and Support Independent Origins of Viral Gigantism.</title>
        <authorList>
            <person name="Backstrom D."/>
            <person name="Yutin N."/>
            <person name="Jorgensen S.L."/>
            <person name="Dharamshi J."/>
            <person name="Homa F."/>
            <person name="Zaremba-Niedwiedzka K."/>
            <person name="Spang A."/>
            <person name="Wolf Y.I."/>
            <person name="Koonin E.V."/>
            <person name="Ettema T.J."/>
        </authorList>
    </citation>
    <scope>NUCLEOTIDE SEQUENCE</scope>
</reference>
<dbReference type="EMBL" id="MK500340">
    <property type="protein sequence ID" value="QBK87010.1"/>
    <property type="molecule type" value="Genomic_DNA"/>
</dbReference>
<feature type="transmembrane region" description="Helical" evidence="1">
    <location>
        <begin position="7"/>
        <end position="32"/>
    </location>
</feature>
<accession>A0A481YVE7</accession>
<feature type="transmembrane region" description="Helical" evidence="1">
    <location>
        <begin position="52"/>
        <end position="79"/>
    </location>
</feature>
<keyword evidence="1" id="KW-0812">Transmembrane</keyword>
<protein>
    <recommendedName>
        <fullName evidence="3">Transmembrane protein</fullName>
    </recommendedName>
</protein>
<evidence type="ECO:0000256" key="1">
    <source>
        <dbReference type="SAM" id="Phobius"/>
    </source>
</evidence>
<sequence>MKFAKDVGSILLGAAITFLIVALVLQVTYNFAMPQLVKSVNKNFKKSADFTPINFGTAAVVTILAGILFCCHGASLIVLARK</sequence>
<keyword evidence="1" id="KW-0472">Membrane</keyword>
<proteinExistence type="predicted"/>
<evidence type="ECO:0000313" key="2">
    <source>
        <dbReference type="EMBL" id="QBK87010.1"/>
    </source>
</evidence>
<organism evidence="2">
    <name type="scientific">Marseillevirus LCMAC103</name>
    <dbReference type="NCBI Taxonomy" id="2506604"/>
    <lineage>
        <taxon>Viruses</taxon>
        <taxon>Varidnaviria</taxon>
        <taxon>Bamfordvirae</taxon>
        <taxon>Nucleocytoviricota</taxon>
        <taxon>Megaviricetes</taxon>
        <taxon>Pimascovirales</taxon>
        <taxon>Pimascovirales incertae sedis</taxon>
        <taxon>Marseilleviridae</taxon>
    </lineage>
</organism>
<name>A0A481YVE7_9VIRU</name>
<gene>
    <name evidence="2" type="ORF">LCMAC103_03540</name>
</gene>
<keyword evidence="1" id="KW-1133">Transmembrane helix</keyword>
<evidence type="ECO:0008006" key="3">
    <source>
        <dbReference type="Google" id="ProtNLM"/>
    </source>
</evidence>